<proteinExistence type="predicted"/>
<evidence type="ECO:0000313" key="2">
    <source>
        <dbReference type="Proteomes" id="UP001061361"/>
    </source>
</evidence>
<dbReference type="RefSeq" id="WP_264983151.1">
    <property type="nucleotide sequence ID" value="NZ_AP026708.1"/>
</dbReference>
<protein>
    <submittedName>
        <fullName evidence="1">Uncharacterized protein</fullName>
    </submittedName>
</protein>
<reference evidence="1" key="1">
    <citation type="submission" date="2022-08" db="EMBL/GenBank/DDBJ databases">
        <title>Genome Sequence of the sulphate-reducing bacterium, Pseudodesulfovibrio portus JCM14722.</title>
        <authorList>
            <person name="Kondo R."/>
            <person name="Kataoka T."/>
        </authorList>
    </citation>
    <scope>NUCLEOTIDE SEQUENCE</scope>
    <source>
        <strain evidence="1">JCM 14722</strain>
    </source>
</reference>
<dbReference type="Proteomes" id="UP001061361">
    <property type="component" value="Chromosome"/>
</dbReference>
<keyword evidence="2" id="KW-1185">Reference proteome</keyword>
<sequence>MAEMLQVSLPEAGETVEYSFSSDVPVKFNFFVSEVLFSCNGNDLVLTGETGGAVVIKDYQTMANEGTLPEFQLYGGETVPGDVYLFAFSGAGLDIETAAGTEEEMEGNGRELAPLDAIPGVQDVQDDALPEDHSSLGAPSVGEPLAFDDVLSAHGDVALAGVSVFRFDADPVIGSLADIHDPVADAIQHIIDSPHFC</sequence>
<name>A0ABM8ANY0_9BACT</name>
<evidence type="ECO:0000313" key="1">
    <source>
        <dbReference type="EMBL" id="BDQ33093.1"/>
    </source>
</evidence>
<organism evidence="1 2">
    <name type="scientific">Pseudodesulfovibrio portus</name>
    <dbReference type="NCBI Taxonomy" id="231439"/>
    <lineage>
        <taxon>Bacteria</taxon>
        <taxon>Pseudomonadati</taxon>
        <taxon>Thermodesulfobacteriota</taxon>
        <taxon>Desulfovibrionia</taxon>
        <taxon>Desulfovibrionales</taxon>
        <taxon>Desulfovibrionaceae</taxon>
    </lineage>
</organism>
<accession>A0ABM8ANY0</accession>
<dbReference type="EMBL" id="AP026708">
    <property type="protein sequence ID" value="BDQ33093.1"/>
    <property type="molecule type" value="Genomic_DNA"/>
</dbReference>
<gene>
    <name evidence="1" type="ORF">JCM14722_06350</name>
</gene>